<evidence type="ECO:0000313" key="1">
    <source>
        <dbReference type="EMBL" id="BCU70354.1"/>
    </source>
</evidence>
<dbReference type="AlphaFoldDB" id="A0A8D5U6S0"/>
<evidence type="ECO:0000313" key="2">
    <source>
        <dbReference type="Proteomes" id="UP000825123"/>
    </source>
</evidence>
<sequence>MSSYPDWDSFKDTRSLKIHLEKVGVYACPVCKAEIKGHTFGRWLKHARMKKDEEHRKLVERFS</sequence>
<dbReference type="KEGG" id="csty:KN1_16510"/>
<organism evidence="1 2">
    <name type="scientific">Stygiolobus caldivivus</name>
    <dbReference type="NCBI Taxonomy" id="2824673"/>
    <lineage>
        <taxon>Archaea</taxon>
        <taxon>Thermoproteota</taxon>
        <taxon>Thermoprotei</taxon>
        <taxon>Sulfolobales</taxon>
        <taxon>Sulfolobaceae</taxon>
        <taxon>Stygiolobus</taxon>
    </lineage>
</organism>
<accession>A0A8D5U6S0</accession>
<dbReference type="Proteomes" id="UP000825123">
    <property type="component" value="Chromosome"/>
</dbReference>
<reference evidence="1 2" key="1">
    <citation type="submission" date="2021-04" db="EMBL/GenBank/DDBJ databases">
        <title>Complete genome sequence of Stygiolobus sp. KN-1.</title>
        <authorList>
            <person name="Nakamura K."/>
            <person name="Sakai H."/>
            <person name="Kurosawa N."/>
        </authorList>
    </citation>
    <scope>NUCLEOTIDE SEQUENCE [LARGE SCALE GENOMIC DNA]</scope>
    <source>
        <strain evidence="1 2">KN-1</strain>
    </source>
</reference>
<name>A0A8D5U6S0_9CREN</name>
<dbReference type="EMBL" id="AP024597">
    <property type="protein sequence ID" value="BCU70354.1"/>
    <property type="molecule type" value="Genomic_DNA"/>
</dbReference>
<dbReference type="RefSeq" id="WP_221286922.1">
    <property type="nucleotide sequence ID" value="NZ_AP024597.1"/>
</dbReference>
<gene>
    <name evidence="1" type="ORF">KN1_16510</name>
</gene>
<keyword evidence="2" id="KW-1185">Reference proteome</keyword>
<dbReference type="GeneID" id="66163368"/>
<proteinExistence type="predicted"/>
<protein>
    <submittedName>
        <fullName evidence="1">Uncharacterized protein</fullName>
    </submittedName>
</protein>